<accession>A0A2D6YHW5</accession>
<comment type="caution">
    <text evidence="1">The sequence shown here is derived from an EMBL/GenBank/DDBJ whole genome shotgun (WGS) entry which is preliminary data.</text>
</comment>
<dbReference type="Pfam" id="PF05626">
    <property type="entry name" value="DUF790"/>
    <property type="match status" value="1"/>
</dbReference>
<dbReference type="AlphaFoldDB" id="A0A2D6YHW5"/>
<dbReference type="InterPro" id="IPR008508">
    <property type="entry name" value="Bax1"/>
</dbReference>
<organism evidence="1 2">
    <name type="scientific">SAR324 cluster bacterium</name>
    <dbReference type="NCBI Taxonomy" id="2024889"/>
    <lineage>
        <taxon>Bacteria</taxon>
        <taxon>Deltaproteobacteria</taxon>
        <taxon>SAR324 cluster</taxon>
    </lineage>
</organism>
<protein>
    <recommendedName>
        <fullName evidence="3">DUF790 family protein</fullName>
    </recommendedName>
</protein>
<sequence>MNDAAEILLLTRDLLRFRSRKGRIYPQFLDPDDISLQRAAEALVEVFRQASADGSTRQELSVETSLQLQSQQLDTPIGRGLEKLLLDRSEFDTGDPAEQQCFRELIFIQARQALREEAKALDPSLQEFWKRLEILRSQPVVQIQEALYADLPAQQRLLQFSPIGADALLHRYNCAQVQGLLLNSEALELRLEYPDPGPLRQLCKYLRFHQLLVQITTGEQGIFQLRIDGPLSLFYKTQKYGMQLANFFPAILQQKNWQLRATVCFRQKPPLQLQLDSSCGIRSHYQQFHDYVPPEFQQIGDRLKERLPEWRLEPAGSFVPLPGDRYCFPDFVLQHQTGASVALELFHGWHAGPLRQRLLQLEEVQGVPLLLGVSNSLLKNPELSVALETSSYFKTFGFSFRELPTVDKLTKMLQSWWGATQQ</sequence>
<dbReference type="EMBL" id="NZEX01000051">
    <property type="protein sequence ID" value="MAH62779.1"/>
    <property type="molecule type" value="Genomic_DNA"/>
</dbReference>
<reference evidence="2" key="1">
    <citation type="submission" date="2017-09" db="EMBL/GenBank/DDBJ databases">
        <title>The Reconstruction of 2,631 Draft Metagenome-Assembled Genomes from the Global Oceans.</title>
        <authorList>
            <person name="Tully B.J."/>
            <person name="Graham E.D."/>
            <person name="Heidelberg J.F."/>
        </authorList>
    </citation>
    <scope>NUCLEOTIDE SEQUENCE [LARGE SCALE GENOMIC DNA]</scope>
</reference>
<dbReference type="PANTHER" id="PTHR39640:SF1">
    <property type="entry name" value="DUF790 FAMILY PROTEIN"/>
    <property type="match status" value="1"/>
</dbReference>
<proteinExistence type="predicted"/>
<dbReference type="Proteomes" id="UP000226525">
    <property type="component" value="Unassembled WGS sequence"/>
</dbReference>
<gene>
    <name evidence="1" type="ORF">CMN54_04880</name>
</gene>
<evidence type="ECO:0000313" key="1">
    <source>
        <dbReference type="EMBL" id="MAH62779.1"/>
    </source>
</evidence>
<dbReference type="PANTHER" id="PTHR39640">
    <property type="entry name" value="VNG6129C"/>
    <property type="match status" value="1"/>
</dbReference>
<evidence type="ECO:0008006" key="3">
    <source>
        <dbReference type="Google" id="ProtNLM"/>
    </source>
</evidence>
<name>A0A2D6YHW5_9DELT</name>
<evidence type="ECO:0000313" key="2">
    <source>
        <dbReference type="Proteomes" id="UP000226525"/>
    </source>
</evidence>